<organism evidence="1">
    <name type="scientific">mine drainage metagenome</name>
    <dbReference type="NCBI Taxonomy" id="410659"/>
    <lineage>
        <taxon>unclassified sequences</taxon>
        <taxon>metagenomes</taxon>
        <taxon>ecological metagenomes</taxon>
    </lineage>
</organism>
<dbReference type="EMBL" id="MLJW01007281">
    <property type="protein sequence ID" value="OIQ65500.1"/>
    <property type="molecule type" value="Genomic_DNA"/>
</dbReference>
<sequence length="180" mass="20416">MRLLNRLRQDVSQREFEVWAVIFEAAILEHRHHAADAVFPDRLFVFHHPAERAKFGDRGAFAHAEFDAPVADEIEAGDFFGHAGRMVGGQLDDAVTQPDLLGALAGRGEEHLGLRRVRVFLQEVVLDLPRVVVAQLVGQFDLRQRVLVQLVFGVRFPGTGALQLVKDAEFHWSLSRYFFY</sequence>
<name>A0A1J5PDA9_9ZZZZ</name>
<proteinExistence type="predicted"/>
<evidence type="ECO:0000313" key="1">
    <source>
        <dbReference type="EMBL" id="OIQ65500.1"/>
    </source>
</evidence>
<protein>
    <submittedName>
        <fullName evidence="1">Uncharacterized protein</fullName>
    </submittedName>
</protein>
<dbReference type="AlphaFoldDB" id="A0A1J5PDA9"/>
<reference evidence="1" key="1">
    <citation type="submission" date="2016-10" db="EMBL/GenBank/DDBJ databases">
        <title>Sequence of Gallionella enrichment culture.</title>
        <authorList>
            <person name="Poehlein A."/>
            <person name="Muehling M."/>
            <person name="Daniel R."/>
        </authorList>
    </citation>
    <scope>NUCLEOTIDE SEQUENCE</scope>
</reference>
<comment type="caution">
    <text evidence="1">The sequence shown here is derived from an EMBL/GenBank/DDBJ whole genome shotgun (WGS) entry which is preliminary data.</text>
</comment>
<accession>A0A1J5PDA9</accession>
<gene>
    <name evidence="1" type="ORF">GALL_529400</name>
</gene>